<dbReference type="PRINTS" id="PR00417">
    <property type="entry name" value="PRTPISMRASEI"/>
</dbReference>
<dbReference type="CDD" id="cd00186">
    <property type="entry name" value="TOP1Ac"/>
    <property type="match status" value="1"/>
</dbReference>
<feature type="active site" description="O-(5'-phospho-DNA)-tyrosine intermediate" evidence="10">
    <location>
        <position position="309"/>
    </location>
</feature>
<feature type="site" description="Interaction with DNA" evidence="10">
    <location>
        <position position="144"/>
    </location>
</feature>
<feature type="site" description="Interaction with DNA" evidence="10">
    <location>
        <position position="139"/>
    </location>
</feature>
<dbReference type="SUPFAM" id="SSF56712">
    <property type="entry name" value="Prokaryotic type I DNA topoisomerase"/>
    <property type="match status" value="1"/>
</dbReference>
<evidence type="ECO:0000256" key="3">
    <source>
        <dbReference type="ARBA" id="ARBA00022723"/>
    </source>
</evidence>
<feature type="site" description="Interaction with DNA" evidence="10">
    <location>
        <position position="311"/>
    </location>
</feature>
<organism evidence="14 15">
    <name type="scientific">bacterium (Candidatus Gribaldobacteria) CG10_big_fil_rev_8_21_14_0_10_41_12</name>
    <dbReference type="NCBI Taxonomy" id="2014277"/>
    <lineage>
        <taxon>Bacteria</taxon>
        <taxon>Candidatus Gribaldobacteria</taxon>
    </lineage>
</organism>
<feature type="domain" description="Topo IA-type catalytic" evidence="13">
    <location>
        <begin position="125"/>
        <end position="566"/>
    </location>
</feature>
<reference evidence="15" key="1">
    <citation type="submission" date="2017-09" db="EMBL/GenBank/DDBJ databases">
        <title>Depth-based differentiation of microbial function through sediment-hosted aquifers and enrichment of novel symbionts in the deep terrestrial subsurface.</title>
        <authorList>
            <person name="Probst A.J."/>
            <person name="Ladd B."/>
            <person name="Jarett J.K."/>
            <person name="Geller-Mcgrath D.E."/>
            <person name="Sieber C.M.K."/>
            <person name="Emerson J.B."/>
            <person name="Anantharaman K."/>
            <person name="Thomas B.C."/>
            <person name="Malmstrom R."/>
            <person name="Stieglmeier M."/>
            <person name="Klingl A."/>
            <person name="Woyke T."/>
            <person name="Ryan C.M."/>
            <person name="Banfield J.F."/>
        </authorList>
    </citation>
    <scope>NUCLEOTIDE SEQUENCE [LARGE SCALE GENOMIC DNA]</scope>
</reference>
<evidence type="ECO:0000256" key="5">
    <source>
        <dbReference type="ARBA" id="ARBA00022833"/>
    </source>
</evidence>
<evidence type="ECO:0000256" key="10">
    <source>
        <dbReference type="HAMAP-Rule" id="MF_00952"/>
    </source>
</evidence>
<evidence type="ECO:0000256" key="8">
    <source>
        <dbReference type="ARBA" id="ARBA00023125"/>
    </source>
</evidence>
<comment type="caution">
    <text evidence="14">The sequence shown here is derived from an EMBL/GenBank/DDBJ whole genome shotgun (WGS) entry which is preliminary data.</text>
</comment>
<feature type="region of interest" description="Disordered" evidence="11">
    <location>
        <begin position="690"/>
        <end position="713"/>
    </location>
</feature>
<dbReference type="SMART" id="SM00493">
    <property type="entry name" value="TOPRIM"/>
    <property type="match status" value="1"/>
</dbReference>
<feature type="region of interest" description="Interaction with DNA" evidence="10">
    <location>
        <begin position="159"/>
        <end position="164"/>
    </location>
</feature>
<feature type="site" description="Interaction with DNA" evidence="10">
    <location>
        <position position="136"/>
    </location>
</feature>
<dbReference type="InterPro" id="IPR023405">
    <property type="entry name" value="Topo_IA_core_domain"/>
</dbReference>
<dbReference type="EMBL" id="PFAV01000063">
    <property type="protein sequence ID" value="PIR90985.1"/>
    <property type="molecule type" value="Genomic_DNA"/>
</dbReference>
<dbReference type="PANTHER" id="PTHR42785">
    <property type="entry name" value="DNA TOPOISOMERASE, TYPE IA, CORE"/>
    <property type="match status" value="1"/>
</dbReference>
<feature type="site" description="Interaction with DNA" evidence="10">
    <location>
        <position position="135"/>
    </location>
</feature>
<dbReference type="InterPro" id="IPR013498">
    <property type="entry name" value="Topo_IA_Znf"/>
</dbReference>
<evidence type="ECO:0000256" key="4">
    <source>
        <dbReference type="ARBA" id="ARBA00022771"/>
    </source>
</evidence>
<evidence type="ECO:0000313" key="14">
    <source>
        <dbReference type="EMBL" id="PIR90985.1"/>
    </source>
</evidence>
<evidence type="ECO:0000256" key="6">
    <source>
        <dbReference type="ARBA" id="ARBA00022842"/>
    </source>
</evidence>
<feature type="site" description="Interaction with DNA" evidence="10">
    <location>
        <position position="497"/>
    </location>
</feature>
<dbReference type="InterPro" id="IPR003602">
    <property type="entry name" value="Topo_IA_DNA-bd_dom"/>
</dbReference>
<dbReference type="HAMAP" id="MF_00952">
    <property type="entry name" value="Topoisom_1_prok"/>
    <property type="match status" value="1"/>
</dbReference>
<dbReference type="GO" id="GO:0005694">
    <property type="term" value="C:chromosome"/>
    <property type="evidence" value="ECO:0007669"/>
    <property type="project" value="InterPro"/>
</dbReference>
<dbReference type="AlphaFoldDB" id="A0A2H0UVZ7"/>
<dbReference type="InterPro" id="IPR003601">
    <property type="entry name" value="Topo_IA_2"/>
</dbReference>
<dbReference type="EC" id="5.6.2.1" evidence="10"/>
<dbReference type="GO" id="GO:0008270">
    <property type="term" value="F:zinc ion binding"/>
    <property type="evidence" value="ECO:0007669"/>
    <property type="project" value="UniProtKB-KW"/>
</dbReference>
<dbReference type="Gene3D" id="3.40.50.140">
    <property type="match status" value="1"/>
</dbReference>
<dbReference type="SMART" id="SM00436">
    <property type="entry name" value="TOP1Bc"/>
    <property type="match status" value="1"/>
</dbReference>
<keyword evidence="3" id="KW-0479">Metal-binding</keyword>
<dbReference type="Proteomes" id="UP000228906">
    <property type="component" value="Unassembled WGS sequence"/>
</dbReference>
<protein>
    <recommendedName>
        <fullName evidence="10">DNA topoisomerase 1</fullName>
        <ecNumber evidence="10">5.6.2.1</ecNumber>
    </recommendedName>
    <alternativeName>
        <fullName evidence="10">DNA topoisomerase I</fullName>
    </alternativeName>
</protein>
<keyword evidence="8 10" id="KW-0238">DNA-binding</keyword>
<dbReference type="Gene3D" id="2.70.20.10">
    <property type="entry name" value="Topoisomerase I, domain 3"/>
    <property type="match status" value="1"/>
</dbReference>
<dbReference type="PROSITE" id="PS50880">
    <property type="entry name" value="TOPRIM"/>
    <property type="match status" value="1"/>
</dbReference>
<dbReference type="Pfam" id="PF01396">
    <property type="entry name" value="Zn_ribbon_Top1"/>
    <property type="match status" value="2"/>
</dbReference>
<dbReference type="GO" id="GO:0003917">
    <property type="term" value="F:DNA topoisomerase type I (single strand cut, ATP-independent) activity"/>
    <property type="evidence" value="ECO:0007669"/>
    <property type="project" value="UniProtKB-UniRule"/>
</dbReference>
<evidence type="ECO:0000259" key="12">
    <source>
        <dbReference type="PROSITE" id="PS50880"/>
    </source>
</evidence>
<keyword evidence="5" id="KW-0862">Zinc</keyword>
<dbReference type="Gene3D" id="3.30.65.10">
    <property type="entry name" value="Bacterial Topoisomerase I, domain 1"/>
    <property type="match status" value="2"/>
</dbReference>
<evidence type="ECO:0000313" key="15">
    <source>
        <dbReference type="Proteomes" id="UP000228906"/>
    </source>
</evidence>
<keyword evidence="6" id="KW-0460">Magnesium</keyword>
<dbReference type="NCBIfam" id="TIGR01051">
    <property type="entry name" value="topA_bact"/>
    <property type="match status" value="1"/>
</dbReference>
<evidence type="ECO:0000256" key="1">
    <source>
        <dbReference type="ARBA" id="ARBA00000213"/>
    </source>
</evidence>
<evidence type="ECO:0000256" key="11">
    <source>
        <dbReference type="SAM" id="MobiDB-lite"/>
    </source>
</evidence>
<dbReference type="Gene3D" id="1.10.460.10">
    <property type="entry name" value="Topoisomerase I, domain 2"/>
    <property type="match status" value="1"/>
</dbReference>
<dbReference type="InterPro" id="IPR023406">
    <property type="entry name" value="Topo_IA_AS"/>
</dbReference>
<keyword evidence="4" id="KW-0863">Zinc-finger</keyword>
<comment type="similarity">
    <text evidence="2 10">Belongs to the type IA topoisomerase family.</text>
</comment>
<dbReference type="InterPro" id="IPR000380">
    <property type="entry name" value="Topo_IA"/>
</dbReference>
<accession>A0A2H0UVZ7</accession>
<dbReference type="InterPro" id="IPR013824">
    <property type="entry name" value="Topo_IA_cen_sub1"/>
</dbReference>
<name>A0A2H0UVZ7_9BACT</name>
<dbReference type="Pfam" id="PF01131">
    <property type="entry name" value="Topoisom_bac"/>
    <property type="match status" value="1"/>
</dbReference>
<evidence type="ECO:0000256" key="7">
    <source>
        <dbReference type="ARBA" id="ARBA00023029"/>
    </source>
</evidence>
<dbReference type="InterPro" id="IPR005733">
    <property type="entry name" value="TopoI_bac-type"/>
</dbReference>
<dbReference type="InterPro" id="IPR006171">
    <property type="entry name" value="TOPRIM_dom"/>
</dbReference>
<dbReference type="SMART" id="SM00437">
    <property type="entry name" value="TOP1Ac"/>
    <property type="match status" value="1"/>
</dbReference>
<sequence length="713" mass="80605">MNLIIVESPTKAKTIGKFLGKDYKIESSFGHIRDLPEKEIGIDIKNNFKPEYVIPAKAKAKVKILKDAAKTATSITLATDEDREGEAIAFHLAYILGLKKPQRIVFHEITKTAIENALKNPRGIDDNLVNAQQARRILDRLVGYKLSPFLWKKVMRGLSAGRVQSVAVKLICDREKEIEAFIPQEYWSVVASLLKQNVILSDSEGSQPRDSSPTAQNDNSIKAILVAKDGKTISKLEIKNQAEADKILHDLENAQYKVASIERKETLRNPPAPFTTSSLQQTAANKFGFTAKKTMMAAQKLYENGFITYHRTDSLNLSAIAQQEARNFICEQLGKNYWPGAPRSFQTKSKGAQEAHEAIRPTSPAQNTPEKIKSRLTPEMFKVYDLVWRRFIASQMTPAVFDATTVDIQANQYTFRVNGQTMKFDGFLKIYLTKFEETDLPNLEKNEILQLKDLLKEQHFTQPPARYSEATLIKILEKEGIGRPSTYAPTLDTIQNRNYVEKDENKKFKPTKIGSTVNDLLTEHFPQIVDTAFTAKMEKEFDEIAQGKDTWQKTIADFYFPFAENLKEKEKAVIKVDLTEKTDRVCPQCGGEVIIRLGRFGKFYACSKFPNCKFTENIKKPPLNAQCPKCGADLVEKNTKKRKTFYGCSKWPDCDFALWDKPTGEKCPQCSFLMVQTVRKQIKCSNKECPTLATPKPNRAKAGKSTETENGNS</sequence>
<comment type="catalytic activity">
    <reaction evidence="1 10">
        <text>ATP-independent breakage of single-stranded DNA, followed by passage and rejoining.</text>
        <dbReference type="EC" id="5.6.2.1"/>
    </reaction>
</comment>
<evidence type="ECO:0000259" key="13">
    <source>
        <dbReference type="PROSITE" id="PS52039"/>
    </source>
</evidence>
<comment type="subunit">
    <text evidence="10">Monomer.</text>
</comment>
<feature type="domain" description="Toprim" evidence="12">
    <location>
        <begin position="1"/>
        <end position="111"/>
    </location>
</feature>
<dbReference type="Gene3D" id="1.10.290.10">
    <property type="entry name" value="Topoisomerase I, domain 4"/>
    <property type="match status" value="1"/>
</dbReference>
<dbReference type="SUPFAM" id="SSF57783">
    <property type="entry name" value="Zinc beta-ribbon"/>
    <property type="match status" value="1"/>
</dbReference>
<dbReference type="PROSITE" id="PS52039">
    <property type="entry name" value="TOPO_IA_2"/>
    <property type="match status" value="1"/>
</dbReference>
<gene>
    <name evidence="10" type="primary">topA</name>
    <name evidence="14" type="ORF">COU03_03440</name>
</gene>
<dbReference type="GO" id="GO:0003677">
    <property type="term" value="F:DNA binding"/>
    <property type="evidence" value="ECO:0007669"/>
    <property type="project" value="UniProtKB-KW"/>
</dbReference>
<dbReference type="PANTHER" id="PTHR42785:SF1">
    <property type="entry name" value="DNA TOPOISOMERASE"/>
    <property type="match status" value="1"/>
</dbReference>
<dbReference type="PROSITE" id="PS00396">
    <property type="entry name" value="TOPO_IA_1"/>
    <property type="match status" value="1"/>
</dbReference>
<proteinExistence type="inferred from homology"/>
<dbReference type="InterPro" id="IPR028612">
    <property type="entry name" value="Topoisom_1_IA"/>
</dbReference>
<keyword evidence="9 10" id="KW-0413">Isomerase</keyword>
<dbReference type="Pfam" id="PF01751">
    <property type="entry name" value="Toprim"/>
    <property type="match status" value="1"/>
</dbReference>
<evidence type="ECO:0000256" key="9">
    <source>
        <dbReference type="ARBA" id="ARBA00023235"/>
    </source>
</evidence>
<comment type="function">
    <text evidence="10">Releases the supercoiling and torsional tension of DNA, which is introduced during the DNA replication and transcription, by transiently cleaving and rejoining one strand of the DNA duplex. Introduces a single-strand break via transesterification at a target site in duplex DNA. The scissile phosphodiester is attacked by the catalytic tyrosine of the enzyme, resulting in the formation of a DNA-(5'-phosphotyrosyl)-enzyme intermediate and the expulsion of a 3'-OH DNA strand. The free DNA strand then undergoes passage around the unbroken strand, thus removing DNA supercoils. Finally, in the religation step, the DNA 3'-OH attacks the covalent intermediate to expel the active-site tyrosine and restore the DNA phosphodiester backbone.</text>
</comment>
<keyword evidence="7 10" id="KW-0799">Topoisomerase</keyword>
<dbReference type="InterPro" id="IPR013825">
    <property type="entry name" value="Topo_IA_cen_sub2"/>
</dbReference>
<dbReference type="InterPro" id="IPR013826">
    <property type="entry name" value="Topo_IA_cen_sub3"/>
</dbReference>
<feature type="site" description="Interaction with DNA" evidence="10">
    <location>
        <position position="31"/>
    </location>
</feature>
<dbReference type="InterPro" id="IPR034149">
    <property type="entry name" value="TOPRIM_TopoI"/>
</dbReference>
<dbReference type="InterPro" id="IPR013497">
    <property type="entry name" value="Topo_IA_cen"/>
</dbReference>
<evidence type="ECO:0000256" key="2">
    <source>
        <dbReference type="ARBA" id="ARBA00009446"/>
    </source>
</evidence>
<dbReference type="GO" id="GO:0006265">
    <property type="term" value="P:DNA topological change"/>
    <property type="evidence" value="ECO:0007669"/>
    <property type="project" value="UniProtKB-UniRule"/>
</dbReference>
<dbReference type="CDD" id="cd03363">
    <property type="entry name" value="TOPRIM_TopoIA_TopoI"/>
    <property type="match status" value="1"/>
</dbReference>
<feature type="site" description="Interaction with DNA" evidence="10">
    <location>
        <position position="151"/>
    </location>
</feature>